<comment type="caution">
    <text evidence="2">The sequence shown here is derived from an EMBL/GenBank/DDBJ whole genome shotgun (WGS) entry which is preliminary data.</text>
</comment>
<dbReference type="AlphaFoldDB" id="A0A927R6U5"/>
<sequence length="271" mass="28991">MSVDGVRCTAKLEGTGVEDRQGLRYARSLLVHSCPGSPSGAFTVAYNVFSQAEAEAVVDEHTKIVDYQLGGATGTFVFDAGHHKFEAGKTGFFSAVARFVVLGGEHILGGFDHILFLVTLLLGARNWRSVLRLASAFTVAHSLTLGLGALGWVEVPAVIVEPLIALSIVYVAVENIFGGESRHRPFVVFGFGLLHGLGFASALSFTDGLSGRLLGSLLSFNVGIELGQLLIVGLLFPLLLFVRRFRWSLYGHTAAAAVAGVVGLIWFLQRF</sequence>
<feature type="transmembrane region" description="Helical" evidence="1">
    <location>
        <begin position="185"/>
        <end position="205"/>
    </location>
</feature>
<dbReference type="Proteomes" id="UP000638648">
    <property type="component" value="Unassembled WGS sequence"/>
</dbReference>
<evidence type="ECO:0000313" key="3">
    <source>
        <dbReference type="Proteomes" id="UP000638648"/>
    </source>
</evidence>
<dbReference type="Pfam" id="PF13795">
    <property type="entry name" value="HupE_UreJ_2"/>
    <property type="match status" value="1"/>
</dbReference>
<dbReference type="EMBL" id="JADBEM010000001">
    <property type="protein sequence ID" value="MBE1604817.1"/>
    <property type="molecule type" value="Genomic_DNA"/>
</dbReference>
<name>A0A927R6U5_9ACTN</name>
<dbReference type="InterPro" id="IPR032809">
    <property type="entry name" value="Put_HupE_UreJ"/>
</dbReference>
<reference evidence="2" key="1">
    <citation type="submission" date="2020-10" db="EMBL/GenBank/DDBJ databases">
        <title>Sequencing the genomes of 1000 actinobacteria strains.</title>
        <authorList>
            <person name="Klenk H.-P."/>
        </authorList>
    </citation>
    <scope>NUCLEOTIDE SEQUENCE</scope>
    <source>
        <strain evidence="2">DSM 45354</strain>
    </source>
</reference>
<feature type="transmembrane region" description="Helical" evidence="1">
    <location>
        <begin position="217"/>
        <end position="242"/>
    </location>
</feature>
<keyword evidence="1" id="KW-1133">Transmembrane helix</keyword>
<proteinExistence type="predicted"/>
<evidence type="ECO:0008006" key="4">
    <source>
        <dbReference type="Google" id="ProtNLM"/>
    </source>
</evidence>
<gene>
    <name evidence="2" type="ORF">HEB94_001665</name>
</gene>
<accession>A0A927R6U5</accession>
<feature type="transmembrane region" description="Helical" evidence="1">
    <location>
        <begin position="155"/>
        <end position="173"/>
    </location>
</feature>
<organism evidence="2 3">
    <name type="scientific">Actinopolymorpha pittospori</name>
    <dbReference type="NCBI Taxonomy" id="648752"/>
    <lineage>
        <taxon>Bacteria</taxon>
        <taxon>Bacillati</taxon>
        <taxon>Actinomycetota</taxon>
        <taxon>Actinomycetes</taxon>
        <taxon>Propionibacteriales</taxon>
        <taxon>Actinopolymorphaceae</taxon>
        <taxon>Actinopolymorpha</taxon>
    </lineage>
</organism>
<dbReference type="RefSeq" id="WP_192749271.1">
    <property type="nucleotide sequence ID" value="NZ_BAABJL010000316.1"/>
</dbReference>
<keyword evidence="3" id="KW-1185">Reference proteome</keyword>
<evidence type="ECO:0000313" key="2">
    <source>
        <dbReference type="EMBL" id="MBE1604817.1"/>
    </source>
</evidence>
<keyword evidence="1" id="KW-0472">Membrane</keyword>
<feature type="transmembrane region" description="Helical" evidence="1">
    <location>
        <begin position="130"/>
        <end position="149"/>
    </location>
</feature>
<keyword evidence="1" id="KW-0812">Transmembrane</keyword>
<feature type="transmembrane region" description="Helical" evidence="1">
    <location>
        <begin position="249"/>
        <end position="268"/>
    </location>
</feature>
<protein>
    <recommendedName>
        <fullName evidence="4">HupE/UreJ family protein</fullName>
    </recommendedName>
</protein>
<evidence type="ECO:0000256" key="1">
    <source>
        <dbReference type="SAM" id="Phobius"/>
    </source>
</evidence>